<dbReference type="Gene3D" id="1.10.287.950">
    <property type="entry name" value="Methyl-accepting chemotaxis protein"/>
    <property type="match status" value="1"/>
</dbReference>
<gene>
    <name evidence="3" type="ORF">SDC9_98879</name>
</gene>
<dbReference type="PROSITE" id="PS50111">
    <property type="entry name" value="CHEMOTAXIS_TRANSDUC_2"/>
    <property type="match status" value="1"/>
</dbReference>
<dbReference type="PANTHER" id="PTHR32089:SF112">
    <property type="entry name" value="LYSOZYME-LIKE PROTEIN-RELATED"/>
    <property type="match status" value="1"/>
</dbReference>
<keyword evidence="1" id="KW-0807">Transducer</keyword>
<evidence type="ECO:0000256" key="1">
    <source>
        <dbReference type="ARBA" id="ARBA00023224"/>
    </source>
</evidence>
<dbReference type="AlphaFoldDB" id="A0A645AMQ4"/>
<name>A0A645AMQ4_9ZZZZ</name>
<dbReference type="InterPro" id="IPR004089">
    <property type="entry name" value="MCPsignal_dom"/>
</dbReference>
<comment type="caution">
    <text evidence="3">The sequence shown here is derived from an EMBL/GenBank/DDBJ whole genome shotgun (WGS) entry which is preliminary data.</text>
</comment>
<dbReference type="Pfam" id="PF00015">
    <property type="entry name" value="MCPsignal"/>
    <property type="match status" value="1"/>
</dbReference>
<reference evidence="3" key="1">
    <citation type="submission" date="2019-08" db="EMBL/GenBank/DDBJ databases">
        <authorList>
            <person name="Kucharzyk K."/>
            <person name="Murdoch R.W."/>
            <person name="Higgins S."/>
            <person name="Loffler F."/>
        </authorList>
    </citation>
    <scope>NUCLEOTIDE SEQUENCE</scope>
</reference>
<dbReference type="GO" id="GO:0016020">
    <property type="term" value="C:membrane"/>
    <property type="evidence" value="ECO:0007669"/>
    <property type="project" value="InterPro"/>
</dbReference>
<accession>A0A645AMQ4</accession>
<organism evidence="3">
    <name type="scientific">bioreactor metagenome</name>
    <dbReference type="NCBI Taxonomy" id="1076179"/>
    <lineage>
        <taxon>unclassified sequences</taxon>
        <taxon>metagenomes</taxon>
        <taxon>ecological metagenomes</taxon>
    </lineage>
</organism>
<dbReference type="GO" id="GO:0007165">
    <property type="term" value="P:signal transduction"/>
    <property type="evidence" value="ECO:0007669"/>
    <property type="project" value="UniProtKB-KW"/>
</dbReference>
<evidence type="ECO:0000259" key="2">
    <source>
        <dbReference type="PROSITE" id="PS50111"/>
    </source>
</evidence>
<evidence type="ECO:0000313" key="3">
    <source>
        <dbReference type="EMBL" id="MPM52123.1"/>
    </source>
</evidence>
<dbReference type="EMBL" id="VSSQ01013721">
    <property type="protein sequence ID" value="MPM52123.1"/>
    <property type="molecule type" value="Genomic_DNA"/>
</dbReference>
<protein>
    <recommendedName>
        <fullName evidence="2">Methyl-accepting transducer domain-containing protein</fullName>
    </recommendedName>
</protein>
<dbReference type="SUPFAM" id="SSF58104">
    <property type="entry name" value="Methyl-accepting chemotaxis protein (MCP) signaling domain"/>
    <property type="match status" value="1"/>
</dbReference>
<feature type="domain" description="Methyl-accepting transducer" evidence="2">
    <location>
        <begin position="50"/>
        <end position="266"/>
    </location>
</feature>
<dbReference type="PANTHER" id="PTHR32089">
    <property type="entry name" value="METHYL-ACCEPTING CHEMOTAXIS PROTEIN MCPB"/>
    <property type="match status" value="1"/>
</dbReference>
<dbReference type="SMART" id="SM00283">
    <property type="entry name" value="MA"/>
    <property type="match status" value="1"/>
</dbReference>
<proteinExistence type="predicted"/>
<sequence length="287" mass="32333">MELVLNMADKKYEEVIRRLGSAFFADTMMNSFMAQLDDVLVRRVQRVEGEIQQTAQEFMRLSRSLEMVVQDFDQKSQQTSQSVEEINSMNKKLMEDLDRSGTDLESMSDDVRHTVQTTYGTLESFLEVEKMSKEIQRIAKQTNLLALNASIEAARAGEHGRGFAIVAKNVQELAAETKGASENITTKVSEISSSVNEAMESVQKVGDMFQMIRSTLVSFSDYLIKNKNFMEQIHQTMKDSGLQISESSEEMERSIGVMDDASKKFESMTATISAIVTAQKNLKNIKL</sequence>